<organism evidence="5 6">
    <name type="scientific">Microbacterium aquimaris</name>
    <dbReference type="NCBI Taxonomy" id="459816"/>
    <lineage>
        <taxon>Bacteria</taxon>
        <taxon>Bacillati</taxon>
        <taxon>Actinomycetota</taxon>
        <taxon>Actinomycetes</taxon>
        <taxon>Micrococcales</taxon>
        <taxon>Microbacteriaceae</taxon>
        <taxon>Microbacterium</taxon>
    </lineage>
</organism>
<proteinExistence type="predicted"/>
<accession>A0ABU5N5X2</accession>
<dbReference type="InterPro" id="IPR001789">
    <property type="entry name" value="Sig_transdc_resp-reg_receiver"/>
</dbReference>
<evidence type="ECO:0000313" key="6">
    <source>
        <dbReference type="Proteomes" id="UP001291912"/>
    </source>
</evidence>
<dbReference type="Proteomes" id="UP001291912">
    <property type="component" value="Unassembled WGS sequence"/>
</dbReference>
<gene>
    <name evidence="5" type="ORF">R2Q92_06080</name>
</gene>
<evidence type="ECO:0000259" key="4">
    <source>
        <dbReference type="PROSITE" id="PS50943"/>
    </source>
</evidence>
<name>A0ABU5N5X2_9MICO</name>
<dbReference type="EMBL" id="JAWJYN010000001">
    <property type="protein sequence ID" value="MDZ8161400.1"/>
    <property type="molecule type" value="Genomic_DNA"/>
</dbReference>
<dbReference type="Gene3D" id="1.10.260.40">
    <property type="entry name" value="lambda repressor-like DNA-binding domains"/>
    <property type="match status" value="1"/>
</dbReference>
<protein>
    <submittedName>
        <fullName evidence="5">Response regulator</fullName>
    </submittedName>
</protein>
<dbReference type="SMART" id="SM00530">
    <property type="entry name" value="HTH_XRE"/>
    <property type="match status" value="1"/>
</dbReference>
<dbReference type="InterPro" id="IPR011006">
    <property type="entry name" value="CheY-like_superfamily"/>
</dbReference>
<dbReference type="PROSITE" id="PS50943">
    <property type="entry name" value="HTH_CROC1"/>
    <property type="match status" value="1"/>
</dbReference>
<dbReference type="PROSITE" id="PS50110">
    <property type="entry name" value="RESPONSE_REGULATORY"/>
    <property type="match status" value="1"/>
</dbReference>
<dbReference type="Pfam" id="PF00072">
    <property type="entry name" value="Response_reg"/>
    <property type="match status" value="1"/>
</dbReference>
<dbReference type="SUPFAM" id="SSF52172">
    <property type="entry name" value="CheY-like"/>
    <property type="match status" value="1"/>
</dbReference>
<evidence type="ECO:0000256" key="1">
    <source>
        <dbReference type="ARBA" id="ARBA00022553"/>
    </source>
</evidence>
<evidence type="ECO:0000259" key="3">
    <source>
        <dbReference type="PROSITE" id="PS50110"/>
    </source>
</evidence>
<comment type="caution">
    <text evidence="5">The sequence shown here is derived from an EMBL/GenBank/DDBJ whole genome shotgun (WGS) entry which is preliminary data.</text>
</comment>
<dbReference type="PANTHER" id="PTHR44591">
    <property type="entry name" value="STRESS RESPONSE REGULATOR PROTEIN 1"/>
    <property type="match status" value="1"/>
</dbReference>
<sequence>MLTTSELVSRIRGANGDTQEGLARRLGVSYPTINSWERGRSEPHPARRRELEDLAESLGIRAELSVLVIDDDPVTSEIVRAATRHVDASVTVGAALDGWEGLVACGAQQPNLLFLDVMMPGIDGLEVARRLPAIEGLEKMRVVFVTASQSADVLNRAASLGHAVLNKPLEFDQLARVMTETLDAQD</sequence>
<keyword evidence="1 2" id="KW-0597">Phosphoprotein</keyword>
<dbReference type="InterPro" id="IPR050595">
    <property type="entry name" value="Bact_response_regulator"/>
</dbReference>
<dbReference type="PANTHER" id="PTHR44591:SF3">
    <property type="entry name" value="RESPONSE REGULATORY DOMAIN-CONTAINING PROTEIN"/>
    <property type="match status" value="1"/>
</dbReference>
<dbReference type="InterPro" id="IPR001387">
    <property type="entry name" value="Cro/C1-type_HTH"/>
</dbReference>
<dbReference type="InterPro" id="IPR010982">
    <property type="entry name" value="Lambda_DNA-bd_dom_sf"/>
</dbReference>
<dbReference type="Gene3D" id="3.40.50.2300">
    <property type="match status" value="1"/>
</dbReference>
<keyword evidence="6" id="KW-1185">Reference proteome</keyword>
<dbReference type="RefSeq" id="WP_194424017.1">
    <property type="nucleotide sequence ID" value="NZ_BAAAPT010000001.1"/>
</dbReference>
<evidence type="ECO:0000313" key="5">
    <source>
        <dbReference type="EMBL" id="MDZ8161400.1"/>
    </source>
</evidence>
<feature type="domain" description="HTH cro/C1-type" evidence="4">
    <location>
        <begin position="8"/>
        <end position="64"/>
    </location>
</feature>
<evidence type="ECO:0000256" key="2">
    <source>
        <dbReference type="PROSITE-ProRule" id="PRU00169"/>
    </source>
</evidence>
<dbReference type="SUPFAM" id="SSF47413">
    <property type="entry name" value="lambda repressor-like DNA-binding domains"/>
    <property type="match status" value="1"/>
</dbReference>
<feature type="domain" description="Response regulatory" evidence="3">
    <location>
        <begin position="65"/>
        <end position="182"/>
    </location>
</feature>
<feature type="modified residue" description="4-aspartylphosphate" evidence="2">
    <location>
        <position position="116"/>
    </location>
</feature>
<dbReference type="SMART" id="SM00448">
    <property type="entry name" value="REC"/>
    <property type="match status" value="1"/>
</dbReference>
<dbReference type="Pfam" id="PF01381">
    <property type="entry name" value="HTH_3"/>
    <property type="match status" value="1"/>
</dbReference>
<reference evidence="5 6" key="1">
    <citation type="submission" date="2023-10" db="EMBL/GenBank/DDBJ databases">
        <title>Microbacterium xanthum sp. nov., isolated from seaweed.</title>
        <authorList>
            <person name="Lee S.D."/>
        </authorList>
    </citation>
    <scope>NUCLEOTIDE SEQUENCE [LARGE SCALE GENOMIC DNA]</scope>
    <source>
        <strain evidence="5 6">KCTC 19124</strain>
    </source>
</reference>
<dbReference type="CDD" id="cd00093">
    <property type="entry name" value="HTH_XRE"/>
    <property type="match status" value="1"/>
</dbReference>